<sequence length="442" mass="49733">MKKVLILGAGHVTKPLVDYLIDTCGYQVTMAARTVSKADKIIANRSLGKAVSWAADQEELLDRLVGEHDIVVNMIPKAHHVMVVCLCLKHGKHMVSTSYEIAPVKAFDKEAKDKQVLILNELGEDPGMDHMGTQILLEEIRAEGGRVVSLNSYGSGLPSFKYNNNPLGYKFSWEPKGVFLAARVPAVHLHEGKTIVVPGDQLFDNHWLVDIEGLGTFETYPNKDCTRYLEHFGLGEDVTFYRGLLRFSGYCNNMRSFIALDLLNDRDIYDFKSQTYRQFAASLINCDEGENVEHAFASFLKVDKNADIINRLRWIGIFKDRPISIDRGSKLDVLVDLMLKKMTYAPGETDMTIIHIEIIAEFPDHHREKRLATMVMDGIPNGDSAMSLAVGLPPAIATRFIFEGRIKASGVQMPPTLPELYKPLLEELTNYGFEFKRRTIKL</sequence>
<dbReference type="Pfam" id="PF16653">
    <property type="entry name" value="Sacchrp_dh_C"/>
    <property type="match status" value="1"/>
</dbReference>
<proteinExistence type="predicted"/>
<name>A0A532UXT6_UNCL8</name>
<evidence type="ECO:0000313" key="4">
    <source>
        <dbReference type="EMBL" id="TKJ39760.1"/>
    </source>
</evidence>
<dbReference type="GO" id="GO:0004753">
    <property type="term" value="F:saccharopine dehydrogenase activity"/>
    <property type="evidence" value="ECO:0007669"/>
    <property type="project" value="TreeGrafter"/>
</dbReference>
<dbReference type="InterPro" id="IPR036291">
    <property type="entry name" value="NAD(P)-bd_dom_sf"/>
</dbReference>
<dbReference type="Gene3D" id="3.40.50.720">
    <property type="entry name" value="NAD(P)-binding Rossmann-like Domain"/>
    <property type="match status" value="1"/>
</dbReference>
<accession>A0A532UXT6</accession>
<evidence type="ECO:0000259" key="3">
    <source>
        <dbReference type="Pfam" id="PF16653"/>
    </source>
</evidence>
<evidence type="ECO:0000256" key="1">
    <source>
        <dbReference type="ARBA" id="ARBA00023002"/>
    </source>
</evidence>
<protein>
    <submittedName>
        <fullName evidence="4">Saccharopine dehydrogenase</fullName>
    </submittedName>
</protein>
<reference evidence="4 5" key="1">
    <citation type="submission" date="2017-06" db="EMBL/GenBank/DDBJ databases">
        <title>Novel microbial phyla capable of carbon fixation and sulfur reduction in deep-sea sediments.</title>
        <authorList>
            <person name="Huang J."/>
            <person name="Baker B."/>
            <person name="Wang Y."/>
        </authorList>
    </citation>
    <scope>NUCLEOTIDE SEQUENCE [LARGE SCALE GENOMIC DNA]</scope>
    <source>
        <strain evidence="4">B3_LCP</strain>
    </source>
</reference>
<dbReference type="PANTHER" id="PTHR11133:SF22">
    <property type="entry name" value="ALPHA-AMINOADIPIC SEMIALDEHYDE SYNTHASE, MITOCHONDRIAL"/>
    <property type="match status" value="1"/>
</dbReference>
<feature type="domain" description="Saccharopine dehydrogenase-like C-terminal" evidence="3">
    <location>
        <begin position="123"/>
        <end position="432"/>
    </location>
</feature>
<comment type="caution">
    <text evidence="4">The sequence shown here is derived from an EMBL/GenBank/DDBJ whole genome shotgun (WGS) entry which is preliminary data.</text>
</comment>
<dbReference type="Pfam" id="PF03435">
    <property type="entry name" value="Sacchrp_dh_NADP"/>
    <property type="match status" value="1"/>
</dbReference>
<dbReference type="SUPFAM" id="SSF55347">
    <property type="entry name" value="Glyceraldehyde-3-phosphate dehydrogenase-like, C-terminal domain"/>
    <property type="match status" value="1"/>
</dbReference>
<dbReference type="InterPro" id="IPR051168">
    <property type="entry name" value="AASS"/>
</dbReference>
<dbReference type="Gene3D" id="3.30.360.10">
    <property type="entry name" value="Dihydrodipicolinate Reductase, domain 2"/>
    <property type="match status" value="1"/>
</dbReference>
<keyword evidence="1" id="KW-0560">Oxidoreductase</keyword>
<dbReference type="Gene3D" id="1.10.1870.10">
    <property type="entry name" value="Domain 3, Saccharopine reductase"/>
    <property type="match status" value="1"/>
</dbReference>
<dbReference type="GO" id="GO:0019878">
    <property type="term" value="P:lysine biosynthetic process via aminoadipic acid"/>
    <property type="evidence" value="ECO:0007669"/>
    <property type="project" value="TreeGrafter"/>
</dbReference>
<dbReference type="PANTHER" id="PTHR11133">
    <property type="entry name" value="SACCHAROPINE DEHYDROGENASE"/>
    <property type="match status" value="1"/>
</dbReference>
<feature type="domain" description="Saccharopine dehydrogenase NADP binding" evidence="2">
    <location>
        <begin position="4"/>
        <end position="118"/>
    </location>
</feature>
<dbReference type="AlphaFoldDB" id="A0A532UXT6"/>
<evidence type="ECO:0000313" key="5">
    <source>
        <dbReference type="Proteomes" id="UP000319619"/>
    </source>
</evidence>
<dbReference type="GO" id="GO:0005737">
    <property type="term" value="C:cytoplasm"/>
    <property type="evidence" value="ECO:0007669"/>
    <property type="project" value="TreeGrafter"/>
</dbReference>
<dbReference type="Proteomes" id="UP000319619">
    <property type="component" value="Unassembled WGS sequence"/>
</dbReference>
<dbReference type="SUPFAM" id="SSF51735">
    <property type="entry name" value="NAD(P)-binding Rossmann-fold domains"/>
    <property type="match status" value="1"/>
</dbReference>
<dbReference type="InterPro" id="IPR005097">
    <property type="entry name" value="Sacchrp_dh_NADP-bd"/>
</dbReference>
<dbReference type="EMBL" id="NJBN01000007">
    <property type="protein sequence ID" value="TKJ39760.1"/>
    <property type="molecule type" value="Genomic_DNA"/>
</dbReference>
<organism evidence="4 5">
    <name type="scientific">candidate division LCP-89 bacterium B3_LCP</name>
    <dbReference type="NCBI Taxonomy" id="2012998"/>
    <lineage>
        <taxon>Bacteria</taxon>
        <taxon>Pseudomonadati</taxon>
        <taxon>Bacteria division LCP-89</taxon>
    </lineage>
</organism>
<evidence type="ECO:0000259" key="2">
    <source>
        <dbReference type="Pfam" id="PF03435"/>
    </source>
</evidence>
<gene>
    <name evidence="4" type="ORF">CEE37_10810</name>
</gene>
<dbReference type="InterPro" id="IPR032095">
    <property type="entry name" value="Sacchrp_dh-like_C"/>
</dbReference>